<dbReference type="SMART" id="SM00028">
    <property type="entry name" value="TPR"/>
    <property type="match status" value="3"/>
</dbReference>
<evidence type="ECO:0000313" key="2">
    <source>
        <dbReference type="Proteomes" id="UP000236161"/>
    </source>
</evidence>
<dbReference type="Proteomes" id="UP000236161">
    <property type="component" value="Unassembled WGS sequence"/>
</dbReference>
<name>A0A2I0B294_9ASPA</name>
<proteinExistence type="predicted"/>
<evidence type="ECO:0008006" key="3">
    <source>
        <dbReference type="Google" id="ProtNLM"/>
    </source>
</evidence>
<dbReference type="GO" id="GO:0005739">
    <property type="term" value="C:mitochondrion"/>
    <property type="evidence" value="ECO:0007669"/>
    <property type="project" value="TreeGrafter"/>
</dbReference>
<sequence length="417" mass="45624">MLRLFAKREASRALCYSQKPISIVVPTVGYRSSNKVALAMRSFGTIVEDETHCKNVARQMIQYALGFARSQKSGEKYSQALMILEQGINNLHVGNSTDSTAMLLLAMSTLLYESGDLQDAMEKLKMVHQLDNASLALKVAAWEGLIGLNLETGQDITSSVLANDCFQLLNTSSEGNSSSLNVLLSRAKAMQGLTQLALGQLESGNTTLCQGELSHATGNLSLAKDLYQKVINLHEKEDVSGNSFLPSANMISEEVLLGATCALGQLFSLSGNFSEAEEMLTKALTKAESHFGSPHPKIGVILTCIAMMYKRKAKLEASSSILIQEGLYRRALDMLKAPALDSEDSDRQLGKRDVIALARGGYAEILCIQQNRKEEGDRMKKWAEAAWRNRRMSLADALEISEPNKPAVIDTRICRVL</sequence>
<dbReference type="PANTHER" id="PTHR47868">
    <property type="entry name" value="OS05G0457700 PROTEIN"/>
    <property type="match status" value="1"/>
</dbReference>
<gene>
    <name evidence="1" type="ORF">AXF42_Ash008753</name>
</gene>
<dbReference type="InterPro" id="IPR011990">
    <property type="entry name" value="TPR-like_helical_dom_sf"/>
</dbReference>
<accession>A0A2I0B294</accession>
<dbReference type="Gene3D" id="1.25.40.10">
    <property type="entry name" value="Tetratricopeptide repeat domain"/>
    <property type="match status" value="1"/>
</dbReference>
<dbReference type="OrthoDB" id="1892356at2759"/>
<dbReference type="InterPro" id="IPR019734">
    <property type="entry name" value="TPR_rpt"/>
</dbReference>
<dbReference type="AlphaFoldDB" id="A0A2I0B294"/>
<keyword evidence="2" id="KW-1185">Reference proteome</keyword>
<reference evidence="1 2" key="1">
    <citation type="journal article" date="2017" name="Nature">
        <title>The Apostasia genome and the evolution of orchids.</title>
        <authorList>
            <person name="Zhang G.Q."/>
            <person name="Liu K.W."/>
            <person name="Li Z."/>
            <person name="Lohaus R."/>
            <person name="Hsiao Y.Y."/>
            <person name="Niu S.C."/>
            <person name="Wang J.Y."/>
            <person name="Lin Y.C."/>
            <person name="Xu Q."/>
            <person name="Chen L.J."/>
            <person name="Yoshida K."/>
            <person name="Fujiwara S."/>
            <person name="Wang Z.W."/>
            <person name="Zhang Y.Q."/>
            <person name="Mitsuda N."/>
            <person name="Wang M."/>
            <person name="Liu G.H."/>
            <person name="Pecoraro L."/>
            <person name="Huang H.X."/>
            <person name="Xiao X.J."/>
            <person name="Lin M."/>
            <person name="Wu X.Y."/>
            <person name="Wu W.L."/>
            <person name="Chen Y.Y."/>
            <person name="Chang S.B."/>
            <person name="Sakamoto S."/>
            <person name="Ohme-Takagi M."/>
            <person name="Yagi M."/>
            <person name="Zeng S.J."/>
            <person name="Shen C.Y."/>
            <person name="Yeh C.M."/>
            <person name="Luo Y.B."/>
            <person name="Tsai W.C."/>
            <person name="Van de Peer Y."/>
            <person name="Liu Z.J."/>
        </authorList>
    </citation>
    <scope>NUCLEOTIDE SEQUENCE [LARGE SCALE GENOMIC DNA]</scope>
    <source>
        <strain evidence="2">cv. Shenzhen</strain>
        <tissue evidence="1">Stem</tissue>
    </source>
</reference>
<dbReference type="Pfam" id="PF13374">
    <property type="entry name" value="TPR_10"/>
    <property type="match status" value="1"/>
</dbReference>
<dbReference type="PANTHER" id="PTHR47868:SF2">
    <property type="entry name" value="OS05G0457700 PROTEIN"/>
    <property type="match status" value="1"/>
</dbReference>
<protein>
    <recommendedName>
        <fullName evidence="3">MalT-like TPR region domain-containing protein</fullName>
    </recommendedName>
</protein>
<dbReference type="EMBL" id="KZ451923">
    <property type="protein sequence ID" value="PKA61921.1"/>
    <property type="molecule type" value="Genomic_DNA"/>
</dbReference>
<evidence type="ECO:0000313" key="1">
    <source>
        <dbReference type="EMBL" id="PKA61921.1"/>
    </source>
</evidence>
<organism evidence="1 2">
    <name type="scientific">Apostasia shenzhenica</name>
    <dbReference type="NCBI Taxonomy" id="1088818"/>
    <lineage>
        <taxon>Eukaryota</taxon>
        <taxon>Viridiplantae</taxon>
        <taxon>Streptophyta</taxon>
        <taxon>Embryophyta</taxon>
        <taxon>Tracheophyta</taxon>
        <taxon>Spermatophyta</taxon>
        <taxon>Magnoliopsida</taxon>
        <taxon>Liliopsida</taxon>
        <taxon>Asparagales</taxon>
        <taxon>Orchidaceae</taxon>
        <taxon>Apostasioideae</taxon>
        <taxon>Apostasia</taxon>
    </lineage>
</organism>
<dbReference type="SUPFAM" id="SSF48452">
    <property type="entry name" value="TPR-like"/>
    <property type="match status" value="1"/>
</dbReference>